<dbReference type="AlphaFoldDB" id="A0A0G1WHB8"/>
<sequence length="285" mass="32118">MYWLTIYIIICLLILVPYPIRGTTTDTGGVIMSKNMERIFFAFLLSFVGSIIARQLGALWWVGLIVGFVTGYIGCDAREFIRAIPVAFRTTCTGTNSWIPTRAGLKRFTRFAFYTFGAGASIAFTFFGAILLVISPPPTEHATTWLQWSAYFGIYVGLTLMFIASSSFKSEDSMQRHVKDMSHIVQLFHPIPFVVRTIWIAIFYVLLVVALVTEKVSEFAWQFTHHLFRIVHSHERVLFGIDVAIGVAIGHYTGNAILGGLAGVAWWILDWHLISLKLMKVQPAR</sequence>
<feature type="transmembrane region" description="Helical" evidence="1">
    <location>
        <begin position="6"/>
        <end position="24"/>
    </location>
</feature>
<proteinExistence type="predicted"/>
<organism evidence="2 3">
    <name type="scientific">Candidatus Wolfebacteria bacterium GW2011_GWA2_47_9b</name>
    <dbReference type="NCBI Taxonomy" id="1619005"/>
    <lineage>
        <taxon>Bacteria</taxon>
        <taxon>Candidatus Wolfeibacteriota</taxon>
    </lineage>
</organism>
<reference evidence="2 3" key="1">
    <citation type="journal article" date="2015" name="Nature">
        <title>rRNA introns, odd ribosomes, and small enigmatic genomes across a large radiation of phyla.</title>
        <authorList>
            <person name="Brown C.T."/>
            <person name="Hug L.A."/>
            <person name="Thomas B.C."/>
            <person name="Sharon I."/>
            <person name="Castelle C.J."/>
            <person name="Singh A."/>
            <person name="Wilkins M.J."/>
            <person name="Williams K.H."/>
            <person name="Banfield J.F."/>
        </authorList>
    </citation>
    <scope>NUCLEOTIDE SEQUENCE [LARGE SCALE GENOMIC DNA]</scope>
</reference>
<feature type="transmembrane region" description="Helical" evidence="1">
    <location>
        <begin position="187"/>
        <end position="212"/>
    </location>
</feature>
<feature type="transmembrane region" description="Helical" evidence="1">
    <location>
        <begin position="146"/>
        <end position="166"/>
    </location>
</feature>
<dbReference type="Proteomes" id="UP000033882">
    <property type="component" value="Unassembled WGS sequence"/>
</dbReference>
<accession>A0A0G1WHB8</accession>
<keyword evidence="1" id="KW-0472">Membrane</keyword>
<evidence type="ECO:0000313" key="3">
    <source>
        <dbReference type="Proteomes" id="UP000033882"/>
    </source>
</evidence>
<feature type="transmembrane region" description="Helical" evidence="1">
    <location>
        <begin position="111"/>
        <end position="134"/>
    </location>
</feature>
<protein>
    <submittedName>
        <fullName evidence="2">Uncharacterized protein</fullName>
    </submittedName>
</protein>
<keyword evidence="1" id="KW-0812">Transmembrane</keyword>
<evidence type="ECO:0000256" key="1">
    <source>
        <dbReference type="SAM" id="Phobius"/>
    </source>
</evidence>
<feature type="transmembrane region" description="Helical" evidence="1">
    <location>
        <begin position="243"/>
        <end position="269"/>
    </location>
</feature>
<keyword evidence="1" id="KW-1133">Transmembrane helix</keyword>
<feature type="transmembrane region" description="Helical" evidence="1">
    <location>
        <begin position="58"/>
        <end position="75"/>
    </location>
</feature>
<gene>
    <name evidence="2" type="ORF">UY19_C0010G0051</name>
</gene>
<evidence type="ECO:0000313" key="2">
    <source>
        <dbReference type="EMBL" id="KKU89718.1"/>
    </source>
</evidence>
<name>A0A0G1WHB8_9BACT</name>
<comment type="caution">
    <text evidence="2">The sequence shown here is derived from an EMBL/GenBank/DDBJ whole genome shotgun (WGS) entry which is preliminary data.</text>
</comment>
<dbReference type="EMBL" id="LCPB01000010">
    <property type="protein sequence ID" value="KKU89718.1"/>
    <property type="molecule type" value="Genomic_DNA"/>
</dbReference>